<evidence type="ECO:0008006" key="4">
    <source>
        <dbReference type="Google" id="ProtNLM"/>
    </source>
</evidence>
<reference evidence="3" key="1">
    <citation type="journal article" date="2016" name="Genome Announc.">
        <title>Draft Genome Sequences of Five Rapidly Growing Mycobacterium Species, M. thermoresistibile, M. fortuitum subsp. acetamidolyticum, M. canariasense, M. brisbanense, and M. novocastrense.</title>
        <authorList>
            <person name="Katahira K."/>
            <person name="Ogura Y."/>
            <person name="Gotoh Y."/>
            <person name="Hayashi T."/>
        </authorList>
    </citation>
    <scope>NUCLEOTIDE SEQUENCE [LARGE SCALE GENOMIC DNA]</scope>
    <source>
        <strain evidence="3">JCM15654</strain>
    </source>
</reference>
<evidence type="ECO:0000313" key="3">
    <source>
        <dbReference type="Proteomes" id="UP000069620"/>
    </source>
</evidence>
<name>A0A100VZ40_9MYCO</name>
<dbReference type="AlphaFoldDB" id="A0A100VZ40"/>
<accession>A0A100VZ40</accession>
<dbReference type="EMBL" id="BCSX01000024">
    <property type="protein sequence ID" value="GAS88633.1"/>
    <property type="molecule type" value="Genomic_DNA"/>
</dbReference>
<proteinExistence type="predicted"/>
<dbReference type="STRING" id="146020.RMCB_2729"/>
<dbReference type="Proteomes" id="UP000069620">
    <property type="component" value="Unassembled WGS sequence"/>
</dbReference>
<evidence type="ECO:0000256" key="1">
    <source>
        <dbReference type="SAM" id="SignalP"/>
    </source>
</evidence>
<sequence length="98" mass="10044">MRKPVVATVAVSLAVTGIALAAPASAAPSGQTARQTIQQLESEGYKVIQTKVGSGSIDNCTVSAVRPGRPITDLTAAPRGNTVEVVRYTTVYVDLACG</sequence>
<dbReference type="RefSeq" id="WP_029371354.1">
    <property type="nucleotide sequence ID" value="NZ_BCSX01000024.1"/>
</dbReference>
<keyword evidence="3" id="KW-1185">Reference proteome</keyword>
<dbReference type="OrthoDB" id="4751380at2"/>
<comment type="caution">
    <text evidence="2">The sequence shown here is derived from an EMBL/GenBank/DDBJ whole genome shotgun (WGS) entry which is preliminary data.</text>
</comment>
<gene>
    <name evidence="2" type="ORF">RMCB_2729</name>
</gene>
<feature type="chain" id="PRO_5039385810" description="PASTA domain-containing protein" evidence="1">
    <location>
        <begin position="22"/>
        <end position="98"/>
    </location>
</feature>
<evidence type="ECO:0000313" key="2">
    <source>
        <dbReference type="EMBL" id="GAS88633.1"/>
    </source>
</evidence>
<feature type="signal peptide" evidence="1">
    <location>
        <begin position="1"/>
        <end position="21"/>
    </location>
</feature>
<organism evidence="2 3">
    <name type="scientific">Mycolicibacterium brisbanense</name>
    <dbReference type="NCBI Taxonomy" id="146020"/>
    <lineage>
        <taxon>Bacteria</taxon>
        <taxon>Bacillati</taxon>
        <taxon>Actinomycetota</taxon>
        <taxon>Actinomycetes</taxon>
        <taxon>Mycobacteriales</taxon>
        <taxon>Mycobacteriaceae</taxon>
        <taxon>Mycolicibacterium</taxon>
    </lineage>
</organism>
<reference evidence="3" key="2">
    <citation type="submission" date="2016-02" db="EMBL/GenBank/DDBJ databases">
        <title>Draft genome sequence of five rapidly growing Mycobacterium species.</title>
        <authorList>
            <person name="Katahira K."/>
            <person name="Gotou Y."/>
            <person name="Iida K."/>
            <person name="Ogura Y."/>
            <person name="Hayashi T."/>
        </authorList>
    </citation>
    <scope>NUCLEOTIDE SEQUENCE [LARGE SCALE GENOMIC DNA]</scope>
    <source>
        <strain evidence="3">JCM15654</strain>
    </source>
</reference>
<keyword evidence="1" id="KW-0732">Signal</keyword>
<protein>
    <recommendedName>
        <fullName evidence="4">PASTA domain-containing protein</fullName>
    </recommendedName>
</protein>